<dbReference type="InterPro" id="IPR006674">
    <property type="entry name" value="HD_domain"/>
</dbReference>
<dbReference type="PROSITE" id="PS51831">
    <property type="entry name" value="HD"/>
    <property type="match status" value="1"/>
</dbReference>
<accession>A0ABY1JBD6</accession>
<name>A0ABY1JBD6_9BACT</name>
<gene>
    <name evidence="3" type="ORF">SAMN05444368_0415</name>
</gene>
<dbReference type="Pfam" id="PF13286">
    <property type="entry name" value="HD_assoc"/>
    <property type="match status" value="1"/>
</dbReference>
<reference evidence="3 4" key="1">
    <citation type="submission" date="2016-11" db="EMBL/GenBank/DDBJ databases">
        <authorList>
            <person name="Varghese N."/>
            <person name="Submissions S."/>
        </authorList>
    </citation>
    <scope>NUCLEOTIDE SEQUENCE [LARGE SCALE GENOMIC DNA]</scope>
    <source>
        <strain evidence="3 4">DSM 20664</strain>
    </source>
</reference>
<dbReference type="RefSeq" id="WP_074199121.1">
    <property type="nucleotide sequence ID" value="NZ_DAONBL010000002.1"/>
</dbReference>
<comment type="caution">
    <text evidence="3">The sequence shown here is derived from an EMBL/GenBank/DDBJ whole genome shotgun (WGS) entry which is preliminary data.</text>
</comment>
<dbReference type="InterPro" id="IPR006261">
    <property type="entry name" value="dGTPase"/>
</dbReference>
<dbReference type="CDD" id="cd00077">
    <property type="entry name" value="HDc"/>
    <property type="match status" value="1"/>
</dbReference>
<evidence type="ECO:0000259" key="2">
    <source>
        <dbReference type="PROSITE" id="PS51831"/>
    </source>
</evidence>
<proteinExistence type="predicted"/>
<dbReference type="SMART" id="SM00471">
    <property type="entry name" value="HDc"/>
    <property type="match status" value="1"/>
</dbReference>
<dbReference type="InterPro" id="IPR003607">
    <property type="entry name" value="HD/PDEase_dom"/>
</dbReference>
<protein>
    <submittedName>
        <fullName evidence="3">DGTPase</fullName>
    </submittedName>
</protein>
<dbReference type="SUPFAM" id="SSF109604">
    <property type="entry name" value="HD-domain/PDEase-like"/>
    <property type="match status" value="1"/>
</dbReference>
<dbReference type="Gene3D" id="1.10.3210.10">
    <property type="entry name" value="Hypothetical protein af1432"/>
    <property type="match status" value="1"/>
</dbReference>
<dbReference type="NCBIfam" id="NF002327">
    <property type="entry name" value="PRK01286.1-2"/>
    <property type="match status" value="1"/>
</dbReference>
<dbReference type="InterPro" id="IPR051094">
    <property type="entry name" value="Diverse_Catalytic_Enzymes"/>
</dbReference>
<dbReference type="PANTHER" id="PTHR35795">
    <property type="entry name" value="SLR1885 PROTEIN"/>
    <property type="match status" value="1"/>
</dbReference>
<keyword evidence="4" id="KW-1185">Reference proteome</keyword>
<sequence length="354" mass="40114">MNPREVWEDTERQLLAAYASKSVDSKGREIYEPPCPIRTCYQRDRDRIIHCKAFRRLKYKTQVLLLPEGDHYRTRLTHTLEVSQIARTIARALRLNEDLTEAIALGHDLGHTPFGHMGEEVLDSLAKEKGLSGFHHAQQSLRLVNVLERDGRGLNLTWEVREGILQHSKGQIDVHKGFELLKPSTLEAWVVRVSDSIAYLNHDLDDAIRACLVSAEEIPQQVIRVLGETHSKRIGTLVTDIVLNSGERGIYLSDAVLEAMEMLRGFLYEKVYLGPQAKKERPKVKHVLSTIFHNLLSEPKMLDSLEFADAGADPVTRVIDFISGMTDRYALAFFDAIAMPTPWPLDISLPDHIP</sequence>
<dbReference type="Proteomes" id="UP000185093">
    <property type="component" value="Unassembled WGS sequence"/>
</dbReference>
<evidence type="ECO:0000313" key="3">
    <source>
        <dbReference type="EMBL" id="SIN63521.1"/>
    </source>
</evidence>
<organism evidence="3 4">
    <name type="scientific">Acetomicrobium flavidum</name>
    <dbReference type="NCBI Taxonomy" id="49896"/>
    <lineage>
        <taxon>Bacteria</taxon>
        <taxon>Thermotogati</taxon>
        <taxon>Synergistota</taxon>
        <taxon>Synergistia</taxon>
        <taxon>Synergistales</taxon>
        <taxon>Acetomicrobiaceae</taxon>
        <taxon>Acetomicrobium</taxon>
    </lineage>
</organism>
<feature type="domain" description="HD" evidence="2">
    <location>
        <begin position="75"/>
        <end position="200"/>
    </location>
</feature>
<dbReference type="PANTHER" id="PTHR35795:SF1">
    <property type="entry name" value="BIS(5'-NUCLEOSYL)-TETRAPHOSPHATASE, SYMMETRICAL"/>
    <property type="match status" value="1"/>
</dbReference>
<dbReference type="EMBL" id="FSQZ01000001">
    <property type="protein sequence ID" value="SIN63521.1"/>
    <property type="molecule type" value="Genomic_DNA"/>
</dbReference>
<dbReference type="InterPro" id="IPR026875">
    <property type="entry name" value="PHydrolase_assoc_dom"/>
</dbReference>
<dbReference type="NCBIfam" id="TIGR01353">
    <property type="entry name" value="dGTP_triPase"/>
    <property type="match status" value="1"/>
</dbReference>
<evidence type="ECO:0000256" key="1">
    <source>
        <dbReference type="ARBA" id="ARBA00022801"/>
    </source>
</evidence>
<keyword evidence="1" id="KW-0378">Hydrolase</keyword>
<dbReference type="Pfam" id="PF01966">
    <property type="entry name" value="HD"/>
    <property type="match status" value="1"/>
</dbReference>
<evidence type="ECO:0000313" key="4">
    <source>
        <dbReference type="Proteomes" id="UP000185093"/>
    </source>
</evidence>